<keyword evidence="1" id="KW-0812">Transmembrane</keyword>
<sequence length="493" mass="57063">MVEIQDDMAMVEKSEDIEVQPARRRRLAAFQSSTLFQTLLWTVQSLRPSFMSTCKRNNRLRRTAYLDGIRGFAAFLVYWHHHELWAHEAQQSDERLQSSFGWKGEHILVTAPFIRTFVTGGHFAVAIFLIISGYVLSTKPLSLLESGDHLAFADNVASALFRRWFRLWIPIFVMSIGIVSLYYWTGIFANFIPEGSYGKELWKLYGEMKVYSFVFGQPKMPWLSYHPHTWTIPVELRGSFLIYGTLIALSRATRKARLWCMTGLIFYFMWITDGAFYAMFIAGMLICNLDMPVVQDELAERFTFLKPFETVIWYVVLIVGLYLSGVPSAANDVNYLRDSPGWYYLSYLKPAAVFDQKWFFLFWAAIMIITAIARIHWLRRFFETGFCQYLGRISYMLYLFHGPILWTLGDRLYAATGWSRESHALHLPGWTNRLPVPKFGPLGLELAFFVPNLILVPVTFWFAEIGTTLIDGPALRFGSWLYGKVKASDEYLA</sequence>
<feature type="transmembrane region" description="Helical" evidence="1">
    <location>
        <begin position="264"/>
        <end position="289"/>
    </location>
</feature>
<protein>
    <recommendedName>
        <fullName evidence="2">Acyltransferase 3 domain-containing protein</fullName>
    </recommendedName>
</protein>
<evidence type="ECO:0000256" key="1">
    <source>
        <dbReference type="SAM" id="Phobius"/>
    </source>
</evidence>
<feature type="transmembrane region" description="Helical" evidence="1">
    <location>
        <begin position="358"/>
        <end position="377"/>
    </location>
</feature>
<keyword evidence="4" id="KW-1185">Reference proteome</keyword>
<feature type="domain" description="Acyltransferase 3" evidence="2">
    <location>
        <begin position="64"/>
        <end position="419"/>
    </location>
</feature>
<evidence type="ECO:0000313" key="3">
    <source>
        <dbReference type="EMBL" id="PNS15939.1"/>
    </source>
</evidence>
<dbReference type="InterPro" id="IPR050879">
    <property type="entry name" value="Acyltransferase_3"/>
</dbReference>
<keyword evidence="1" id="KW-0472">Membrane</keyword>
<feature type="transmembrane region" description="Helical" evidence="1">
    <location>
        <begin position="167"/>
        <end position="192"/>
    </location>
</feature>
<accession>A0A2K1QM43</accession>
<feature type="transmembrane region" description="Helical" evidence="1">
    <location>
        <begin position="389"/>
        <end position="409"/>
    </location>
</feature>
<feature type="transmembrane region" description="Helical" evidence="1">
    <location>
        <begin position="310"/>
        <end position="330"/>
    </location>
</feature>
<comment type="caution">
    <text evidence="3">The sequence shown here is derived from an EMBL/GenBank/DDBJ whole genome shotgun (WGS) entry which is preliminary data.</text>
</comment>
<reference evidence="3 4" key="1">
    <citation type="submission" date="2017-06" db="EMBL/GenBank/DDBJ databases">
        <title>Draft genome sequence of a variant of Elsinoe murrayae.</title>
        <authorList>
            <person name="Cheng Q."/>
        </authorList>
    </citation>
    <scope>NUCLEOTIDE SEQUENCE [LARGE SCALE GENOMIC DNA]</scope>
    <source>
        <strain evidence="3 4">CQ-2017a</strain>
    </source>
</reference>
<keyword evidence="1" id="KW-1133">Transmembrane helix</keyword>
<gene>
    <name evidence="3" type="ORF">CAC42_4340</name>
</gene>
<evidence type="ECO:0000259" key="2">
    <source>
        <dbReference type="Pfam" id="PF01757"/>
    </source>
</evidence>
<dbReference type="Proteomes" id="UP000243797">
    <property type="component" value="Unassembled WGS sequence"/>
</dbReference>
<dbReference type="OrthoDB" id="5819582at2759"/>
<evidence type="ECO:0000313" key="4">
    <source>
        <dbReference type="Proteomes" id="UP000243797"/>
    </source>
</evidence>
<dbReference type="AlphaFoldDB" id="A0A2K1QM43"/>
<name>A0A2K1QM43_9PEZI</name>
<proteinExistence type="predicted"/>
<dbReference type="STRING" id="2082308.A0A2K1QM43"/>
<dbReference type="EMBL" id="NKHZ01000060">
    <property type="protein sequence ID" value="PNS15939.1"/>
    <property type="molecule type" value="Genomic_DNA"/>
</dbReference>
<dbReference type="GO" id="GO:0016747">
    <property type="term" value="F:acyltransferase activity, transferring groups other than amino-acyl groups"/>
    <property type="evidence" value="ECO:0007669"/>
    <property type="project" value="InterPro"/>
</dbReference>
<feature type="transmembrane region" description="Helical" evidence="1">
    <location>
        <begin position="442"/>
        <end position="463"/>
    </location>
</feature>
<dbReference type="Pfam" id="PF01757">
    <property type="entry name" value="Acyl_transf_3"/>
    <property type="match status" value="1"/>
</dbReference>
<dbReference type="PANTHER" id="PTHR23028">
    <property type="entry name" value="ACETYLTRANSFERASE"/>
    <property type="match status" value="1"/>
</dbReference>
<feature type="transmembrane region" description="Helical" evidence="1">
    <location>
        <begin position="113"/>
        <end position="136"/>
    </location>
</feature>
<organism evidence="3 4">
    <name type="scientific">Sphaceloma murrayae</name>
    <dbReference type="NCBI Taxonomy" id="2082308"/>
    <lineage>
        <taxon>Eukaryota</taxon>
        <taxon>Fungi</taxon>
        <taxon>Dikarya</taxon>
        <taxon>Ascomycota</taxon>
        <taxon>Pezizomycotina</taxon>
        <taxon>Dothideomycetes</taxon>
        <taxon>Dothideomycetidae</taxon>
        <taxon>Myriangiales</taxon>
        <taxon>Elsinoaceae</taxon>
        <taxon>Sphaceloma</taxon>
    </lineage>
</organism>
<dbReference type="InParanoid" id="A0A2K1QM43"/>
<dbReference type="PANTHER" id="PTHR23028:SF125">
    <property type="entry name" value="ACYLTRANSFERASE"/>
    <property type="match status" value="1"/>
</dbReference>
<dbReference type="InterPro" id="IPR002656">
    <property type="entry name" value="Acyl_transf_3_dom"/>
</dbReference>